<evidence type="ECO:0000313" key="7">
    <source>
        <dbReference type="Proteomes" id="UP001551695"/>
    </source>
</evidence>
<keyword evidence="7" id="KW-1185">Reference proteome</keyword>
<dbReference type="InterPro" id="IPR025734">
    <property type="entry name" value="EspG"/>
</dbReference>
<gene>
    <name evidence="6" type="ORF">AB0I48_27955</name>
</gene>
<proteinExistence type="inferred from homology"/>
<dbReference type="Pfam" id="PF14011">
    <property type="entry name" value="ESX-1_EspG"/>
    <property type="match status" value="1"/>
</dbReference>
<evidence type="ECO:0000256" key="5">
    <source>
        <dbReference type="SAM" id="MobiDB-lite"/>
    </source>
</evidence>
<comment type="caution">
    <text evidence="6">The sequence shown here is derived from an EMBL/GenBank/DDBJ whole genome shotgun (WGS) entry which is preliminary data.</text>
</comment>
<comment type="similarity">
    <text evidence="2">Belongs to the EspG family.</text>
</comment>
<evidence type="ECO:0000256" key="4">
    <source>
        <dbReference type="ARBA" id="ARBA00023186"/>
    </source>
</evidence>
<accession>A0ABV3G1U3</accession>
<keyword evidence="3" id="KW-0963">Cytoplasm</keyword>
<evidence type="ECO:0000256" key="2">
    <source>
        <dbReference type="ARBA" id="ARBA00006411"/>
    </source>
</evidence>
<reference evidence="6 7" key="1">
    <citation type="submission" date="2024-06" db="EMBL/GenBank/DDBJ databases">
        <title>The Natural Products Discovery Center: Release of the First 8490 Sequenced Strains for Exploring Actinobacteria Biosynthetic Diversity.</title>
        <authorList>
            <person name="Kalkreuter E."/>
            <person name="Kautsar S.A."/>
            <person name="Yang D."/>
            <person name="Bader C.D."/>
            <person name="Teijaro C.N."/>
            <person name="Fluegel L."/>
            <person name="Davis C.M."/>
            <person name="Simpson J.R."/>
            <person name="Lauterbach L."/>
            <person name="Steele A.D."/>
            <person name="Gui C."/>
            <person name="Meng S."/>
            <person name="Li G."/>
            <person name="Viehrig K."/>
            <person name="Ye F."/>
            <person name="Su P."/>
            <person name="Kiefer A.F."/>
            <person name="Nichols A."/>
            <person name="Cepeda A.J."/>
            <person name="Yan W."/>
            <person name="Fan B."/>
            <person name="Jiang Y."/>
            <person name="Adhikari A."/>
            <person name="Zheng C.-J."/>
            <person name="Schuster L."/>
            <person name="Cowan T.M."/>
            <person name="Smanski M.J."/>
            <person name="Chevrette M.G."/>
            <person name="De Carvalho L.P.S."/>
            <person name="Shen B."/>
        </authorList>
    </citation>
    <scope>NUCLEOTIDE SEQUENCE [LARGE SCALE GENOMIC DNA]</scope>
    <source>
        <strain evidence="6 7">NPDC050403</strain>
    </source>
</reference>
<sequence length="261" mass="29787">MDYTRMAWTWDPDTFGANWFNEGNDRMPAPLRYRSRFPTIEELENHRWAVRASYSADERRRIDLLMQTVAKCEMRVEIIGSTADHKVGGGAQRQFRVVGARTADYAAVLRQEAIHDEYGDITAQLLRPEQLPAALTGSLPGCAPGTQGPESFHHDDLKPPPGYLLDNSHSSPRERFRRRTARPTDGGGQAILRLGDFHAGHNRYQAAQWYDITGDGRYLELRTPTHLDLRPATAQLFTDVFATWIGQATRHLREQRVNNYR</sequence>
<protein>
    <submittedName>
        <fullName evidence="6">ESX secretion-associated protein EspG</fullName>
    </submittedName>
</protein>
<evidence type="ECO:0000256" key="3">
    <source>
        <dbReference type="ARBA" id="ARBA00022490"/>
    </source>
</evidence>
<feature type="region of interest" description="Disordered" evidence="5">
    <location>
        <begin position="138"/>
        <end position="189"/>
    </location>
</feature>
<dbReference type="Proteomes" id="UP001551695">
    <property type="component" value="Unassembled WGS sequence"/>
</dbReference>
<dbReference type="RefSeq" id="WP_355085226.1">
    <property type="nucleotide sequence ID" value="NZ_JBEXKW010000014.1"/>
</dbReference>
<name>A0ABV3G1U3_9NOCA</name>
<comment type="subcellular location">
    <subcellularLocation>
        <location evidence="1">Cytoplasm</location>
    </subcellularLocation>
</comment>
<evidence type="ECO:0000256" key="1">
    <source>
        <dbReference type="ARBA" id="ARBA00004496"/>
    </source>
</evidence>
<keyword evidence="4" id="KW-0143">Chaperone</keyword>
<dbReference type="EMBL" id="JBFAKC010000015">
    <property type="protein sequence ID" value="MEV0711406.1"/>
    <property type="molecule type" value="Genomic_DNA"/>
</dbReference>
<evidence type="ECO:0000313" key="6">
    <source>
        <dbReference type="EMBL" id="MEV0711406.1"/>
    </source>
</evidence>
<organism evidence="6 7">
    <name type="scientific">Nocardia aurea</name>
    <dbReference type="NCBI Taxonomy" id="2144174"/>
    <lineage>
        <taxon>Bacteria</taxon>
        <taxon>Bacillati</taxon>
        <taxon>Actinomycetota</taxon>
        <taxon>Actinomycetes</taxon>
        <taxon>Mycobacteriales</taxon>
        <taxon>Nocardiaceae</taxon>
        <taxon>Nocardia</taxon>
    </lineage>
</organism>